<keyword evidence="2" id="KW-0238">DNA-binding</keyword>
<sequence>MSSALATADSGIEPVRVAVESRDLISAAGVTHLLKTSPRVRVVQDRSDAHVLLALVNELCAQQAARLRACGSSKIVVIAARVHDLTPSIAAQAGLAVPLRRADVNAERLVKLLLGGHTVLQERSPVLNDRDLQLLRLLADGATVAEVAARLFCSERTVKYALHQLLERFGLRNRVHAVAWALRSGLL</sequence>
<organism evidence="5 6">
    <name type="scientific">Lentzea cavernae</name>
    <dbReference type="NCBI Taxonomy" id="2020703"/>
    <lineage>
        <taxon>Bacteria</taxon>
        <taxon>Bacillati</taxon>
        <taxon>Actinomycetota</taxon>
        <taxon>Actinomycetes</taxon>
        <taxon>Pseudonocardiales</taxon>
        <taxon>Pseudonocardiaceae</taxon>
        <taxon>Lentzea</taxon>
    </lineage>
</organism>
<dbReference type="PROSITE" id="PS50043">
    <property type="entry name" value="HTH_LUXR_2"/>
    <property type="match status" value="1"/>
</dbReference>
<keyword evidence="6" id="KW-1185">Reference proteome</keyword>
<evidence type="ECO:0000313" key="5">
    <source>
        <dbReference type="EMBL" id="GHH63582.1"/>
    </source>
</evidence>
<evidence type="ECO:0000256" key="2">
    <source>
        <dbReference type="ARBA" id="ARBA00023125"/>
    </source>
</evidence>
<keyword evidence="3" id="KW-0804">Transcription</keyword>
<dbReference type="RefSeq" id="WP_191305843.1">
    <property type="nucleotide sequence ID" value="NZ_BNAR01000032.1"/>
</dbReference>
<comment type="caution">
    <text evidence="5">The sequence shown here is derived from an EMBL/GenBank/DDBJ whole genome shotgun (WGS) entry which is preliminary data.</text>
</comment>
<dbReference type="Pfam" id="PF00196">
    <property type="entry name" value="GerE"/>
    <property type="match status" value="1"/>
</dbReference>
<evidence type="ECO:0000256" key="3">
    <source>
        <dbReference type="ARBA" id="ARBA00023163"/>
    </source>
</evidence>
<dbReference type="EMBL" id="BNAR01000032">
    <property type="protein sequence ID" value="GHH63582.1"/>
    <property type="molecule type" value="Genomic_DNA"/>
</dbReference>
<gene>
    <name evidence="5" type="ORF">GCM10017774_92880</name>
</gene>
<accession>A0ABQ3MXM4</accession>
<feature type="domain" description="HTH luxR-type" evidence="4">
    <location>
        <begin position="120"/>
        <end position="185"/>
    </location>
</feature>
<dbReference type="Proteomes" id="UP000605568">
    <property type="component" value="Unassembled WGS sequence"/>
</dbReference>
<dbReference type="CDD" id="cd06170">
    <property type="entry name" value="LuxR_C_like"/>
    <property type="match status" value="1"/>
</dbReference>
<dbReference type="PANTHER" id="PTHR44688">
    <property type="entry name" value="DNA-BINDING TRANSCRIPTIONAL ACTIVATOR DEVR_DOSR"/>
    <property type="match status" value="1"/>
</dbReference>
<evidence type="ECO:0000313" key="6">
    <source>
        <dbReference type="Proteomes" id="UP000605568"/>
    </source>
</evidence>
<dbReference type="PANTHER" id="PTHR44688:SF16">
    <property type="entry name" value="DNA-BINDING TRANSCRIPTIONAL ACTIVATOR DEVR_DOSR"/>
    <property type="match status" value="1"/>
</dbReference>
<dbReference type="InterPro" id="IPR016032">
    <property type="entry name" value="Sig_transdc_resp-reg_C-effctor"/>
</dbReference>
<dbReference type="InterPro" id="IPR000792">
    <property type="entry name" value="Tscrpt_reg_LuxR_C"/>
</dbReference>
<reference evidence="6" key="1">
    <citation type="journal article" date="2019" name="Int. J. Syst. Evol. Microbiol.">
        <title>The Global Catalogue of Microorganisms (GCM) 10K type strain sequencing project: providing services to taxonomists for standard genome sequencing and annotation.</title>
        <authorList>
            <consortium name="The Broad Institute Genomics Platform"/>
            <consortium name="The Broad Institute Genome Sequencing Center for Infectious Disease"/>
            <person name="Wu L."/>
            <person name="Ma J."/>
        </authorList>
    </citation>
    <scope>NUCLEOTIDE SEQUENCE [LARGE SCALE GENOMIC DNA]</scope>
    <source>
        <strain evidence="6">CGMCC 4.7367</strain>
    </source>
</reference>
<keyword evidence="1" id="KW-0805">Transcription regulation</keyword>
<dbReference type="SUPFAM" id="SSF46894">
    <property type="entry name" value="C-terminal effector domain of the bipartite response regulators"/>
    <property type="match status" value="1"/>
</dbReference>
<dbReference type="InterPro" id="IPR036388">
    <property type="entry name" value="WH-like_DNA-bd_sf"/>
</dbReference>
<dbReference type="PRINTS" id="PR00038">
    <property type="entry name" value="HTHLUXR"/>
</dbReference>
<dbReference type="SMART" id="SM00421">
    <property type="entry name" value="HTH_LUXR"/>
    <property type="match status" value="1"/>
</dbReference>
<evidence type="ECO:0000259" key="4">
    <source>
        <dbReference type="PROSITE" id="PS50043"/>
    </source>
</evidence>
<protein>
    <recommendedName>
        <fullName evidence="4">HTH luxR-type domain-containing protein</fullName>
    </recommendedName>
</protein>
<proteinExistence type="predicted"/>
<name>A0ABQ3MXM4_9PSEU</name>
<dbReference type="Gene3D" id="1.10.10.10">
    <property type="entry name" value="Winged helix-like DNA-binding domain superfamily/Winged helix DNA-binding domain"/>
    <property type="match status" value="1"/>
</dbReference>
<evidence type="ECO:0000256" key="1">
    <source>
        <dbReference type="ARBA" id="ARBA00023015"/>
    </source>
</evidence>